<protein>
    <submittedName>
        <fullName evidence="1">Uncharacterized protein</fullName>
    </submittedName>
</protein>
<name>A0A8J2M771_9HEXA</name>
<gene>
    <name evidence="1" type="ORF">AFUS01_LOCUS42924</name>
</gene>
<sequence length="45" mass="5210">KFPRKPQGALDSQEIRILRKAKERTTDLTKDLNLTSLVRLKCSLK</sequence>
<evidence type="ECO:0000313" key="1">
    <source>
        <dbReference type="EMBL" id="CAG7833285.1"/>
    </source>
</evidence>
<keyword evidence="2" id="KW-1185">Reference proteome</keyword>
<dbReference type="Proteomes" id="UP000708208">
    <property type="component" value="Unassembled WGS sequence"/>
</dbReference>
<organism evidence="1 2">
    <name type="scientific">Allacma fusca</name>
    <dbReference type="NCBI Taxonomy" id="39272"/>
    <lineage>
        <taxon>Eukaryota</taxon>
        <taxon>Metazoa</taxon>
        <taxon>Ecdysozoa</taxon>
        <taxon>Arthropoda</taxon>
        <taxon>Hexapoda</taxon>
        <taxon>Collembola</taxon>
        <taxon>Symphypleona</taxon>
        <taxon>Sminthuridae</taxon>
        <taxon>Allacma</taxon>
    </lineage>
</organism>
<dbReference type="AlphaFoldDB" id="A0A8J2M771"/>
<accession>A0A8J2M771</accession>
<proteinExistence type="predicted"/>
<dbReference type="EMBL" id="CAJVCH010569578">
    <property type="protein sequence ID" value="CAG7833285.1"/>
    <property type="molecule type" value="Genomic_DNA"/>
</dbReference>
<reference evidence="1" key="1">
    <citation type="submission" date="2021-06" db="EMBL/GenBank/DDBJ databases">
        <authorList>
            <person name="Hodson N. C."/>
            <person name="Mongue J. A."/>
            <person name="Jaron S. K."/>
        </authorList>
    </citation>
    <scope>NUCLEOTIDE SEQUENCE</scope>
</reference>
<evidence type="ECO:0000313" key="2">
    <source>
        <dbReference type="Proteomes" id="UP000708208"/>
    </source>
</evidence>
<comment type="caution">
    <text evidence="1">The sequence shown here is derived from an EMBL/GenBank/DDBJ whole genome shotgun (WGS) entry which is preliminary data.</text>
</comment>
<feature type="non-terminal residue" evidence="1">
    <location>
        <position position="1"/>
    </location>
</feature>